<name>A0A1Q8ZVV7_9HYPH</name>
<dbReference type="EMBL" id="MKIM01000022">
    <property type="protein sequence ID" value="OLP46214.1"/>
    <property type="molecule type" value="Genomic_DNA"/>
</dbReference>
<dbReference type="OrthoDB" id="9774191at2"/>
<accession>A0A1Q8ZVV7</accession>
<dbReference type="GO" id="GO:0016491">
    <property type="term" value="F:oxidoreductase activity"/>
    <property type="evidence" value="ECO:0007669"/>
    <property type="project" value="UniProtKB-KW"/>
</dbReference>
<dbReference type="PANTHER" id="PTHR22604">
    <property type="entry name" value="OXIDOREDUCTASES"/>
    <property type="match status" value="1"/>
</dbReference>
<reference evidence="5 6" key="1">
    <citation type="submission" date="2016-09" db="EMBL/GenBank/DDBJ databases">
        <title>Rhizobium oryziradicis sp. nov., isolated from the root of rice.</title>
        <authorList>
            <person name="Zhao J."/>
            <person name="Zhang X."/>
        </authorList>
    </citation>
    <scope>NUCLEOTIDE SEQUENCE [LARGE SCALE GENOMIC DNA]</scope>
    <source>
        <strain evidence="5 6">N19</strain>
    </source>
</reference>
<dbReference type="Gene3D" id="3.40.50.720">
    <property type="entry name" value="NAD(P)-binding Rossmann-like Domain"/>
    <property type="match status" value="1"/>
</dbReference>
<dbReference type="InterPro" id="IPR055170">
    <property type="entry name" value="GFO_IDH_MocA-like_dom"/>
</dbReference>
<evidence type="ECO:0000256" key="2">
    <source>
        <dbReference type="ARBA" id="ARBA00023002"/>
    </source>
</evidence>
<dbReference type="InterPro" id="IPR000683">
    <property type="entry name" value="Gfo/Idh/MocA-like_OxRdtase_N"/>
</dbReference>
<dbReference type="Pfam" id="PF22725">
    <property type="entry name" value="GFO_IDH_MocA_C3"/>
    <property type="match status" value="1"/>
</dbReference>
<keyword evidence="2" id="KW-0560">Oxidoreductase</keyword>
<proteinExistence type="inferred from homology"/>
<sequence length="334" mass="36039">MRKLRWGVLGAANIAIKAVIPAIQAGETGIVAAIASRSLAKAQSVAAELGIAKAYGSYEDLLCDPDIDAIYNPLPNHLHMPMTLDAIRNDKPVLCEKPIALTAEEAMQIASASRTSGVLVAEAFMVRHHPQWQMVRELVQAGRIGTALAIQTIFSYYLDDPANVRNQKAIGGGGLYDVGCYAINTARFVFDGEPERVIGLFDQDETFQTDRMMSGLAEFSAHRHLTFTCATQLSLCQKVTVLGTQGRVDIAIPFNAPTDTPTTITIDDGRDLTGGGREIVEINAANQYGLQCDAFARAVLAGTPLPTGLDDAVANMKVIDAFFRSNRSNSWEKP</sequence>
<protein>
    <submittedName>
        <fullName evidence="5">NAD-binding protein</fullName>
    </submittedName>
</protein>
<feature type="domain" description="GFO/IDH/MocA-like oxidoreductase" evidence="4">
    <location>
        <begin position="132"/>
        <end position="248"/>
    </location>
</feature>
<dbReference type="PANTHER" id="PTHR22604:SF105">
    <property type="entry name" value="TRANS-1,2-DIHYDROBENZENE-1,2-DIOL DEHYDROGENASE"/>
    <property type="match status" value="1"/>
</dbReference>
<dbReference type="AlphaFoldDB" id="A0A1Q8ZVV7"/>
<dbReference type="SUPFAM" id="SSF55347">
    <property type="entry name" value="Glyceraldehyde-3-phosphate dehydrogenase-like, C-terminal domain"/>
    <property type="match status" value="1"/>
</dbReference>
<feature type="domain" description="Gfo/Idh/MocA-like oxidoreductase N-terminal" evidence="3">
    <location>
        <begin position="4"/>
        <end position="122"/>
    </location>
</feature>
<evidence type="ECO:0000256" key="1">
    <source>
        <dbReference type="ARBA" id="ARBA00010928"/>
    </source>
</evidence>
<dbReference type="Pfam" id="PF01408">
    <property type="entry name" value="GFO_IDH_MocA"/>
    <property type="match status" value="1"/>
</dbReference>
<dbReference type="Gene3D" id="3.30.360.10">
    <property type="entry name" value="Dihydrodipicolinate Reductase, domain 2"/>
    <property type="match status" value="1"/>
</dbReference>
<dbReference type="InterPro" id="IPR050984">
    <property type="entry name" value="Gfo/Idh/MocA_domain"/>
</dbReference>
<evidence type="ECO:0000313" key="6">
    <source>
        <dbReference type="Proteomes" id="UP000186894"/>
    </source>
</evidence>
<comment type="similarity">
    <text evidence="1">Belongs to the Gfo/Idh/MocA family.</text>
</comment>
<evidence type="ECO:0000259" key="4">
    <source>
        <dbReference type="Pfam" id="PF22725"/>
    </source>
</evidence>
<organism evidence="5 6">
    <name type="scientific">Rhizobium oryziradicis</name>
    <dbReference type="NCBI Taxonomy" id="1867956"/>
    <lineage>
        <taxon>Bacteria</taxon>
        <taxon>Pseudomonadati</taxon>
        <taxon>Pseudomonadota</taxon>
        <taxon>Alphaproteobacteria</taxon>
        <taxon>Hyphomicrobiales</taxon>
        <taxon>Rhizobiaceae</taxon>
        <taxon>Rhizobium/Agrobacterium group</taxon>
        <taxon>Rhizobium</taxon>
    </lineage>
</organism>
<comment type="caution">
    <text evidence="5">The sequence shown here is derived from an EMBL/GenBank/DDBJ whole genome shotgun (WGS) entry which is preliminary data.</text>
</comment>
<evidence type="ECO:0000313" key="5">
    <source>
        <dbReference type="EMBL" id="OLP46214.1"/>
    </source>
</evidence>
<dbReference type="Proteomes" id="UP000186894">
    <property type="component" value="Unassembled WGS sequence"/>
</dbReference>
<dbReference type="SUPFAM" id="SSF51735">
    <property type="entry name" value="NAD(P)-binding Rossmann-fold domains"/>
    <property type="match status" value="1"/>
</dbReference>
<dbReference type="InterPro" id="IPR036291">
    <property type="entry name" value="NAD(P)-bd_dom_sf"/>
</dbReference>
<dbReference type="STRING" id="1867956.BJF95_03425"/>
<evidence type="ECO:0000259" key="3">
    <source>
        <dbReference type="Pfam" id="PF01408"/>
    </source>
</evidence>
<gene>
    <name evidence="5" type="ORF">BJF95_03425</name>
</gene>
<dbReference type="RefSeq" id="WP_075638336.1">
    <property type="nucleotide sequence ID" value="NZ_MKIM01000022.1"/>
</dbReference>
<keyword evidence="6" id="KW-1185">Reference proteome</keyword>
<dbReference type="GO" id="GO:0000166">
    <property type="term" value="F:nucleotide binding"/>
    <property type="evidence" value="ECO:0007669"/>
    <property type="project" value="InterPro"/>
</dbReference>